<dbReference type="InterPro" id="IPR036520">
    <property type="entry name" value="UPF0759_sf"/>
</dbReference>
<protein>
    <submittedName>
        <fullName evidence="1">DUF72 domain-containing protein</fullName>
    </submittedName>
</protein>
<name>A0A7V2F4R0_UNCEI</name>
<dbReference type="EMBL" id="DSEC01000439">
    <property type="protein sequence ID" value="HER44041.1"/>
    <property type="molecule type" value="Genomic_DNA"/>
</dbReference>
<organism evidence="1">
    <name type="scientific">Eiseniibacteriota bacterium</name>
    <dbReference type="NCBI Taxonomy" id="2212470"/>
    <lineage>
        <taxon>Bacteria</taxon>
        <taxon>Candidatus Eiseniibacteriota</taxon>
    </lineage>
</organism>
<evidence type="ECO:0000313" key="1">
    <source>
        <dbReference type="EMBL" id="HER44041.1"/>
    </source>
</evidence>
<dbReference type="Gene3D" id="3.20.20.410">
    <property type="entry name" value="Protein of unknown function UPF0759"/>
    <property type="match status" value="1"/>
</dbReference>
<dbReference type="InterPro" id="IPR002763">
    <property type="entry name" value="DUF72"/>
</dbReference>
<dbReference type="Proteomes" id="UP000886069">
    <property type="component" value="Unassembled WGS sequence"/>
</dbReference>
<gene>
    <name evidence="1" type="ORF">ENO08_06240</name>
</gene>
<proteinExistence type="predicted"/>
<feature type="non-terminal residue" evidence="1">
    <location>
        <position position="56"/>
    </location>
</feature>
<dbReference type="SUPFAM" id="SSF117396">
    <property type="entry name" value="TM1631-like"/>
    <property type="match status" value="1"/>
</dbReference>
<sequence>MKDTAADPSKLFIGPAGWSYEDWVGPVYPSSGRIDRLTYIARFFDCIELNSSFYRM</sequence>
<dbReference type="PANTHER" id="PTHR30348">
    <property type="entry name" value="UNCHARACTERIZED PROTEIN YECE"/>
    <property type="match status" value="1"/>
</dbReference>
<dbReference type="AlphaFoldDB" id="A0A7V2F4R0"/>
<dbReference type="PANTHER" id="PTHR30348:SF4">
    <property type="entry name" value="DUF72 DOMAIN-CONTAINING PROTEIN"/>
    <property type="match status" value="1"/>
</dbReference>
<comment type="caution">
    <text evidence="1">The sequence shown here is derived from an EMBL/GenBank/DDBJ whole genome shotgun (WGS) entry which is preliminary data.</text>
</comment>
<reference evidence="1" key="1">
    <citation type="journal article" date="2020" name="mSystems">
        <title>Genome- and Community-Level Interaction Insights into Carbon Utilization and Element Cycling Functions of Hydrothermarchaeota in Hydrothermal Sediment.</title>
        <authorList>
            <person name="Zhou Z."/>
            <person name="Liu Y."/>
            <person name="Xu W."/>
            <person name="Pan J."/>
            <person name="Luo Z.H."/>
            <person name="Li M."/>
        </authorList>
    </citation>
    <scope>NUCLEOTIDE SEQUENCE [LARGE SCALE GENOMIC DNA]</scope>
    <source>
        <strain evidence="1">SpSt-1233</strain>
    </source>
</reference>
<accession>A0A7V2F4R0</accession>